<organism evidence="3 4">
    <name type="scientific">Zasmidium cellare ATCC 36951</name>
    <dbReference type="NCBI Taxonomy" id="1080233"/>
    <lineage>
        <taxon>Eukaryota</taxon>
        <taxon>Fungi</taxon>
        <taxon>Dikarya</taxon>
        <taxon>Ascomycota</taxon>
        <taxon>Pezizomycotina</taxon>
        <taxon>Dothideomycetes</taxon>
        <taxon>Dothideomycetidae</taxon>
        <taxon>Mycosphaerellales</taxon>
        <taxon>Mycosphaerellaceae</taxon>
        <taxon>Zasmidium</taxon>
    </lineage>
</organism>
<dbReference type="RefSeq" id="XP_033666519.1">
    <property type="nucleotide sequence ID" value="XM_033807000.1"/>
</dbReference>
<dbReference type="AlphaFoldDB" id="A0A6A6CHH7"/>
<feature type="domain" description="DUF7223" evidence="2">
    <location>
        <begin position="105"/>
        <end position="352"/>
    </location>
</feature>
<evidence type="ECO:0000313" key="3">
    <source>
        <dbReference type="EMBL" id="KAF2165630.1"/>
    </source>
</evidence>
<dbReference type="Pfam" id="PF23865">
    <property type="entry name" value="DUF7223"/>
    <property type="match status" value="1"/>
</dbReference>
<keyword evidence="4" id="KW-1185">Reference proteome</keyword>
<evidence type="ECO:0000313" key="4">
    <source>
        <dbReference type="Proteomes" id="UP000799537"/>
    </source>
</evidence>
<dbReference type="EMBL" id="ML993599">
    <property type="protein sequence ID" value="KAF2165630.1"/>
    <property type="molecule type" value="Genomic_DNA"/>
</dbReference>
<dbReference type="OrthoDB" id="160645at2759"/>
<protein>
    <recommendedName>
        <fullName evidence="2">DUF7223 domain-containing protein</fullName>
    </recommendedName>
</protein>
<evidence type="ECO:0000259" key="2">
    <source>
        <dbReference type="Pfam" id="PF23865"/>
    </source>
</evidence>
<feature type="region of interest" description="Disordered" evidence="1">
    <location>
        <begin position="1"/>
        <end position="25"/>
    </location>
</feature>
<accession>A0A6A6CHH7</accession>
<proteinExistence type="predicted"/>
<evidence type="ECO:0000256" key="1">
    <source>
        <dbReference type="SAM" id="MobiDB-lite"/>
    </source>
</evidence>
<feature type="region of interest" description="Disordered" evidence="1">
    <location>
        <begin position="357"/>
        <end position="451"/>
    </location>
</feature>
<name>A0A6A6CHH7_ZASCE</name>
<dbReference type="InterPro" id="IPR055647">
    <property type="entry name" value="DUF7223"/>
</dbReference>
<dbReference type="GeneID" id="54560272"/>
<reference evidence="3" key="1">
    <citation type="journal article" date="2020" name="Stud. Mycol.">
        <title>101 Dothideomycetes genomes: a test case for predicting lifestyles and emergence of pathogens.</title>
        <authorList>
            <person name="Haridas S."/>
            <person name="Albert R."/>
            <person name="Binder M."/>
            <person name="Bloem J."/>
            <person name="Labutti K."/>
            <person name="Salamov A."/>
            <person name="Andreopoulos B."/>
            <person name="Baker S."/>
            <person name="Barry K."/>
            <person name="Bills G."/>
            <person name="Bluhm B."/>
            <person name="Cannon C."/>
            <person name="Castanera R."/>
            <person name="Culley D."/>
            <person name="Daum C."/>
            <person name="Ezra D."/>
            <person name="Gonzalez J."/>
            <person name="Henrissat B."/>
            <person name="Kuo A."/>
            <person name="Liang C."/>
            <person name="Lipzen A."/>
            <person name="Lutzoni F."/>
            <person name="Magnuson J."/>
            <person name="Mondo S."/>
            <person name="Nolan M."/>
            <person name="Ohm R."/>
            <person name="Pangilinan J."/>
            <person name="Park H.-J."/>
            <person name="Ramirez L."/>
            <person name="Alfaro M."/>
            <person name="Sun H."/>
            <person name="Tritt A."/>
            <person name="Yoshinaga Y."/>
            <person name="Zwiers L.-H."/>
            <person name="Turgeon B."/>
            <person name="Goodwin S."/>
            <person name="Spatafora J."/>
            <person name="Crous P."/>
            <person name="Grigoriev I."/>
        </authorList>
    </citation>
    <scope>NUCLEOTIDE SEQUENCE</scope>
    <source>
        <strain evidence="3">ATCC 36951</strain>
    </source>
</reference>
<feature type="region of interest" description="Disordered" evidence="1">
    <location>
        <begin position="58"/>
        <end position="77"/>
    </location>
</feature>
<sequence length="477" mass="48030">MAMGEPRSVSAHHPRDRRYGLLDDSPSEREFGIRAAVRIIRHQPDLIHTGHLDRNIDRLERPSRPTPQRPLDLSGSSAGIAQTGLQRRVGDSGNVNLAEKVNIPNIFDKKVAGPVSVSLDGTLSSQGNLQWSVEVDGLSPSDASVTLQTTGVSFTLTPQLSISSAIDAIPAASIDFPEIPLGSPSGPFDTKIVLFLIVGAQADLGQVSAEIDASIDLTLTLTDGDFTLKGGASPSLSGFSPSFTANNPDIQGQVTLQSTIGPTVALVLQASVFGEGVEGGIQLEGPEAGLTFTAEADSSGVCGGDQTLGVDLDIGVGVQLDGIFAFGNLESASTSSLNIYSTSAAVFSTCIAGGPTVGSGSTTSAAPPPASSTAASSTPAEPSESSAPPGANPINGLPPAASTGLNPINGLPPAAPTSSTASAGVNPVNGLPPADTTGLNPVNGLPPAAPTTLSTTTTFAVSLGANPINGFPPAGRR</sequence>
<dbReference type="Proteomes" id="UP000799537">
    <property type="component" value="Unassembled WGS sequence"/>
</dbReference>
<gene>
    <name evidence="3" type="ORF">M409DRAFT_23921</name>
</gene>
<feature type="compositionally biased region" description="Low complexity" evidence="1">
    <location>
        <begin position="357"/>
        <end position="389"/>
    </location>
</feature>